<dbReference type="Proteomes" id="UP001217417">
    <property type="component" value="Unassembled WGS sequence"/>
</dbReference>
<comment type="caution">
    <text evidence="2">The sequence shown here is derived from an EMBL/GenBank/DDBJ whole genome shotgun (WGS) entry which is preliminary data.</text>
</comment>
<feature type="region of interest" description="Disordered" evidence="1">
    <location>
        <begin position="1"/>
        <end position="55"/>
    </location>
</feature>
<evidence type="ECO:0000313" key="2">
    <source>
        <dbReference type="EMBL" id="KAJ8098449.1"/>
    </source>
</evidence>
<protein>
    <submittedName>
        <fullName evidence="2">Uncharacterized protein</fullName>
    </submittedName>
</protein>
<dbReference type="RefSeq" id="XP_056041899.1">
    <property type="nucleotide sequence ID" value="XM_056186077.1"/>
</dbReference>
<evidence type="ECO:0000256" key="1">
    <source>
        <dbReference type="SAM" id="MobiDB-lite"/>
    </source>
</evidence>
<proteinExistence type="predicted"/>
<sequence>MAKKKTNRSNKRVARREMPSPPPEPVIHDGARADQSHDKFKQDPSGHRKKKAKLPAALSISKRQQNRIFKAESRNEALQHKITVKIEKYKSKAAQRRTENEIDLDIYSGNHGPAVGRKKIDNLKGADFLNLARKIKVGDMVADSDSESDEWEDELNGIDEEMRDTAKDPTDRERAVQPQVHVQDIEVPF</sequence>
<organism evidence="2 3">
    <name type="scientific">Lipomyces tetrasporus</name>
    <dbReference type="NCBI Taxonomy" id="54092"/>
    <lineage>
        <taxon>Eukaryota</taxon>
        <taxon>Fungi</taxon>
        <taxon>Dikarya</taxon>
        <taxon>Ascomycota</taxon>
        <taxon>Saccharomycotina</taxon>
        <taxon>Lipomycetes</taxon>
        <taxon>Lipomycetales</taxon>
        <taxon>Lipomycetaceae</taxon>
        <taxon>Lipomyces</taxon>
    </lineage>
</organism>
<reference evidence="2" key="1">
    <citation type="submission" date="2023-03" db="EMBL/GenBank/DDBJ databases">
        <title>Near-Complete genome sequence of Lipomyces tetrasporous NRRL Y-64009, an oleaginous yeast capable of growing on lignocellulosic hydrolysates.</title>
        <authorList>
            <consortium name="Lawrence Berkeley National Laboratory"/>
            <person name="Jagtap S.S."/>
            <person name="Liu J.-J."/>
            <person name="Walukiewicz H.E."/>
            <person name="Pangilinan J."/>
            <person name="Lipzen A."/>
            <person name="Ahrendt S."/>
            <person name="Koriabine M."/>
            <person name="Cobaugh K."/>
            <person name="Salamov A."/>
            <person name="Yoshinaga Y."/>
            <person name="Ng V."/>
            <person name="Daum C."/>
            <person name="Grigoriev I.V."/>
            <person name="Slininger P.J."/>
            <person name="Dien B.S."/>
            <person name="Jin Y.-S."/>
            <person name="Rao C.V."/>
        </authorList>
    </citation>
    <scope>NUCLEOTIDE SEQUENCE</scope>
    <source>
        <strain evidence="2">NRRL Y-64009</strain>
    </source>
</reference>
<gene>
    <name evidence="2" type="ORF">POJ06DRAFT_240150</name>
</gene>
<keyword evidence="3" id="KW-1185">Reference proteome</keyword>
<feature type="compositionally biased region" description="Basic and acidic residues" evidence="1">
    <location>
        <begin position="26"/>
        <end position="46"/>
    </location>
</feature>
<dbReference type="EMBL" id="JARPMG010000009">
    <property type="protein sequence ID" value="KAJ8098449.1"/>
    <property type="molecule type" value="Genomic_DNA"/>
</dbReference>
<evidence type="ECO:0000313" key="3">
    <source>
        <dbReference type="Proteomes" id="UP001217417"/>
    </source>
</evidence>
<dbReference type="AlphaFoldDB" id="A0AAD7QNC3"/>
<name>A0AAD7QNC3_9ASCO</name>
<accession>A0AAD7QNC3</accession>
<dbReference type="GeneID" id="80881243"/>
<feature type="compositionally biased region" description="Basic residues" evidence="1">
    <location>
        <begin position="1"/>
        <end position="14"/>
    </location>
</feature>